<evidence type="ECO:0000256" key="7">
    <source>
        <dbReference type="ARBA" id="ARBA00023277"/>
    </source>
</evidence>
<dbReference type="Gene3D" id="3.40.50.2000">
    <property type="entry name" value="Glycogen Phosphorylase B"/>
    <property type="match status" value="2"/>
</dbReference>
<dbReference type="FunFam" id="3.40.50.2000:FF:000002">
    <property type="entry name" value="Alpha-1,4 glucan phosphorylase"/>
    <property type="match status" value="1"/>
</dbReference>
<dbReference type="EMBL" id="NWUJ01000007">
    <property type="protein sequence ID" value="PFH34065.1"/>
    <property type="molecule type" value="Genomic_DNA"/>
</dbReference>
<dbReference type="STRING" id="94643.A0A2A9M7U0"/>
<dbReference type="GO" id="GO:0030170">
    <property type="term" value="F:pyridoxal phosphate binding"/>
    <property type="evidence" value="ECO:0007669"/>
    <property type="project" value="InterPro"/>
</dbReference>
<evidence type="ECO:0000256" key="9">
    <source>
        <dbReference type="RuleBase" id="RU000587"/>
    </source>
</evidence>
<protein>
    <recommendedName>
        <fullName evidence="9">Alpha-1,4 glucan phosphorylase</fullName>
        <ecNumber evidence="9">2.4.1.1</ecNumber>
    </recommendedName>
</protein>
<feature type="compositionally biased region" description="Basic and acidic residues" evidence="10">
    <location>
        <begin position="891"/>
        <end position="900"/>
    </location>
</feature>
<dbReference type="OrthoDB" id="9215500at2759"/>
<feature type="region of interest" description="Disordered" evidence="10">
    <location>
        <begin position="891"/>
        <end position="932"/>
    </location>
</feature>
<dbReference type="GO" id="GO:0005980">
    <property type="term" value="P:glycogen catabolic process"/>
    <property type="evidence" value="ECO:0007669"/>
    <property type="project" value="TreeGrafter"/>
</dbReference>
<dbReference type="PANTHER" id="PTHR11468:SF3">
    <property type="entry name" value="GLYCOGEN PHOSPHORYLASE, LIVER FORM"/>
    <property type="match status" value="1"/>
</dbReference>
<dbReference type="EC" id="2.4.1.1" evidence="9"/>
<gene>
    <name evidence="11" type="ORF">BESB_072170</name>
</gene>
<dbReference type="InterPro" id="IPR035090">
    <property type="entry name" value="Pyridoxal_P_attach_site"/>
</dbReference>
<dbReference type="SUPFAM" id="SSF53756">
    <property type="entry name" value="UDP-Glycosyltransferase/glycogen phosphorylase"/>
    <property type="match status" value="1"/>
</dbReference>
<evidence type="ECO:0000256" key="2">
    <source>
        <dbReference type="ARBA" id="ARBA00001933"/>
    </source>
</evidence>
<dbReference type="Pfam" id="PF00343">
    <property type="entry name" value="Phosphorylase"/>
    <property type="match status" value="1"/>
</dbReference>
<proteinExistence type="inferred from homology"/>
<keyword evidence="12" id="KW-1185">Reference proteome</keyword>
<evidence type="ECO:0000256" key="6">
    <source>
        <dbReference type="ARBA" id="ARBA00022898"/>
    </source>
</evidence>
<evidence type="ECO:0000256" key="5">
    <source>
        <dbReference type="ARBA" id="ARBA00022679"/>
    </source>
</evidence>
<dbReference type="PANTHER" id="PTHR11468">
    <property type="entry name" value="GLYCOGEN PHOSPHORYLASE"/>
    <property type="match status" value="1"/>
</dbReference>
<reference evidence="11 12" key="1">
    <citation type="submission" date="2017-09" db="EMBL/GenBank/DDBJ databases">
        <title>Genome sequencing of Besnoitia besnoiti strain Bb-Ger1.</title>
        <authorList>
            <person name="Schares G."/>
            <person name="Venepally P."/>
            <person name="Lorenzi H.A."/>
        </authorList>
    </citation>
    <scope>NUCLEOTIDE SEQUENCE [LARGE SCALE GENOMIC DNA]</scope>
    <source>
        <strain evidence="11 12">Bb-Ger1</strain>
    </source>
</reference>
<dbReference type="InterPro" id="IPR000811">
    <property type="entry name" value="Glyco_trans_35"/>
</dbReference>
<dbReference type="RefSeq" id="XP_029218074.1">
    <property type="nucleotide sequence ID" value="XM_029365590.1"/>
</dbReference>
<dbReference type="AlphaFoldDB" id="A0A2A9M7U0"/>
<dbReference type="CDD" id="cd04300">
    <property type="entry name" value="GT35_Glycogen_Phosphorylase"/>
    <property type="match status" value="1"/>
</dbReference>
<keyword evidence="7 9" id="KW-0119">Carbohydrate metabolism</keyword>
<evidence type="ECO:0000256" key="1">
    <source>
        <dbReference type="ARBA" id="ARBA00001275"/>
    </source>
</evidence>
<sequence>MSATADDNVFANDSSYHWEMRRKASFSKLTGAVPRAIPGMYNDEEDPHADEKKEKLWKLMETYLSSDIHSIQRSIVNHVEYTCAKTRFNCDPESCYRAAAFSVRDRLIETLNDTNAYFHEKDCKRAYYLSLEFLLGRAFQNALVNLDIESNYKKALAELGFNLEQLYEYEHDPALGNGGLGRLAACFLDSMATVNLPCWGYGIRYTYGIFEQKIVNGRQVEHPDYWLTMSNPWEIERPDCTYAVRFYGSVKEYRDPQTGKMRSKWVDGEIVQAMAYDNPIPGFDTYNTINLRLWKAAPSKEFDFHLFNVGRYLESVRERQRAESISAVLYPNDNTMEGKELRLKQQYFFVCATVQDVMRRFKKTSNRDWNELPSKVQMQLNDTHPTIAIPELMRILLDVEGLEWEQAWDLTKQIFNYTNHTVLPEALEKWSAELIGRLLPRHLLIINEINFRFLNEARGVFGDDWNKISRMSIYEEGEEKRIRMANLAVVGSRHVNGVAAIHSELVKKDLFPEFVEFYSRQGFNDKFLNVTNGVTPRRWIYCANRGLADLFSNWLGSDSWLKELDMVAGLQNHVDDPQLRKEWRAVKRVNKLRLAAWVEQRCNVKLDVDNMLFDIQVKRIHEYKRQLLNCLYTLHRYLTIKKMSPQQRASVVPRATMIGGKAAPGYYTAKNIIKLVNNIGQVVNNDPDVNEYLKVVFLPNYNVSHAQVIIPASDLSQHISTAGTEASGTSNMKFVMNGGLILGTLDGANIEIREECGDDTMFIFGAKEHEVAKIREQARNGNYPIDGRLREVFDFIRSGKLACGDGQAQSDFVAIVDQLCNNGYGQNGDFYLLIHDFADYCRAQQVVDETYKDVEQWTTLSIKAASSMGKFSTDRCMRQYAKDVWNLEPCERPPPDEFQRMRSFANDTPNRVSGTESAPKSNKAGKGGKKAH</sequence>
<comment type="caution">
    <text evidence="11">The sequence shown here is derived from an EMBL/GenBank/DDBJ whole genome shotgun (WGS) entry which is preliminary data.</text>
</comment>
<accession>A0A2A9M7U0</accession>
<keyword evidence="4 9" id="KW-0328">Glycosyltransferase</keyword>
<evidence type="ECO:0000256" key="4">
    <source>
        <dbReference type="ARBA" id="ARBA00022676"/>
    </source>
</evidence>
<dbReference type="GeneID" id="40312143"/>
<dbReference type="PROSITE" id="PS00102">
    <property type="entry name" value="PHOSPHORYLASE"/>
    <property type="match status" value="1"/>
</dbReference>
<dbReference type="Proteomes" id="UP000224006">
    <property type="component" value="Unassembled WGS sequence"/>
</dbReference>
<name>A0A2A9M7U0_BESBE</name>
<dbReference type="GO" id="GO:0008184">
    <property type="term" value="F:glycogen phosphorylase activity"/>
    <property type="evidence" value="ECO:0007669"/>
    <property type="project" value="InterPro"/>
</dbReference>
<dbReference type="NCBIfam" id="TIGR02093">
    <property type="entry name" value="P_ylase"/>
    <property type="match status" value="1"/>
</dbReference>
<comment type="function">
    <text evidence="9">Allosteric enzyme that catalyzes the rate-limiting step in glycogen catabolism, the phosphorolytic cleavage of glycogen to produce glucose-1-phosphate, and plays a central role in maintaining cellular and organismal glucose homeostasis.</text>
</comment>
<dbReference type="KEGG" id="bbes:BESB_072170"/>
<evidence type="ECO:0000256" key="3">
    <source>
        <dbReference type="ARBA" id="ARBA00006047"/>
    </source>
</evidence>
<keyword evidence="5 9" id="KW-0808">Transferase</keyword>
<comment type="cofactor">
    <cofactor evidence="2 9">
        <name>pyridoxal 5'-phosphate</name>
        <dbReference type="ChEBI" id="CHEBI:597326"/>
    </cofactor>
</comment>
<evidence type="ECO:0000313" key="12">
    <source>
        <dbReference type="Proteomes" id="UP000224006"/>
    </source>
</evidence>
<keyword evidence="6 8" id="KW-0663">Pyridoxal phosphate</keyword>
<dbReference type="PIRSF" id="PIRSF000460">
    <property type="entry name" value="Pprylas_GlgP"/>
    <property type="match status" value="1"/>
</dbReference>
<dbReference type="GO" id="GO:0005737">
    <property type="term" value="C:cytoplasm"/>
    <property type="evidence" value="ECO:0007669"/>
    <property type="project" value="TreeGrafter"/>
</dbReference>
<dbReference type="InterPro" id="IPR011833">
    <property type="entry name" value="Glycg_phsphrylas"/>
</dbReference>
<comment type="catalytic activity">
    <reaction evidence="1 9">
        <text>[(1-&gt;4)-alpha-D-glucosyl](n) + phosphate = [(1-&gt;4)-alpha-D-glucosyl](n-1) + alpha-D-glucose 1-phosphate</text>
        <dbReference type="Rhea" id="RHEA:41732"/>
        <dbReference type="Rhea" id="RHEA-COMP:9584"/>
        <dbReference type="Rhea" id="RHEA-COMP:9586"/>
        <dbReference type="ChEBI" id="CHEBI:15444"/>
        <dbReference type="ChEBI" id="CHEBI:43474"/>
        <dbReference type="ChEBI" id="CHEBI:58601"/>
        <dbReference type="EC" id="2.4.1.1"/>
    </reaction>
</comment>
<comment type="similarity">
    <text evidence="3 9">Belongs to the glycogen phosphorylase family.</text>
</comment>
<organism evidence="11 12">
    <name type="scientific">Besnoitia besnoiti</name>
    <name type="common">Apicomplexan protozoan</name>
    <dbReference type="NCBI Taxonomy" id="94643"/>
    <lineage>
        <taxon>Eukaryota</taxon>
        <taxon>Sar</taxon>
        <taxon>Alveolata</taxon>
        <taxon>Apicomplexa</taxon>
        <taxon>Conoidasida</taxon>
        <taxon>Coccidia</taxon>
        <taxon>Eucoccidiorida</taxon>
        <taxon>Eimeriorina</taxon>
        <taxon>Sarcocystidae</taxon>
        <taxon>Besnoitia</taxon>
    </lineage>
</organism>
<feature type="compositionally biased region" description="Polar residues" evidence="10">
    <location>
        <begin position="905"/>
        <end position="920"/>
    </location>
</feature>
<evidence type="ECO:0000256" key="10">
    <source>
        <dbReference type="SAM" id="MobiDB-lite"/>
    </source>
</evidence>
<evidence type="ECO:0000256" key="8">
    <source>
        <dbReference type="PIRSR" id="PIRSR000460-1"/>
    </source>
</evidence>
<dbReference type="VEuPathDB" id="ToxoDB:BESB_072170"/>
<feature type="modified residue" description="N6-(pyridoxal phosphate)lysine" evidence="8">
    <location>
        <position position="733"/>
    </location>
</feature>
<evidence type="ECO:0000313" key="11">
    <source>
        <dbReference type="EMBL" id="PFH34065.1"/>
    </source>
</evidence>